<feature type="compositionally biased region" description="Acidic residues" evidence="2">
    <location>
        <begin position="136"/>
        <end position="145"/>
    </location>
</feature>
<evidence type="ECO:0000313" key="3">
    <source>
        <dbReference type="EMBL" id="KAJ7081793.1"/>
    </source>
</evidence>
<keyword evidence="1" id="KW-0175">Coiled coil</keyword>
<evidence type="ECO:0000256" key="2">
    <source>
        <dbReference type="SAM" id="MobiDB-lite"/>
    </source>
</evidence>
<proteinExistence type="predicted"/>
<dbReference type="Proteomes" id="UP001222325">
    <property type="component" value="Unassembled WGS sequence"/>
</dbReference>
<dbReference type="EMBL" id="JARJCN010000048">
    <property type="protein sequence ID" value="KAJ7081793.1"/>
    <property type="molecule type" value="Genomic_DNA"/>
</dbReference>
<evidence type="ECO:0000256" key="1">
    <source>
        <dbReference type="SAM" id="Coils"/>
    </source>
</evidence>
<protein>
    <submittedName>
        <fullName evidence="3">Uncharacterized protein</fullName>
    </submittedName>
</protein>
<feature type="coiled-coil region" evidence="1">
    <location>
        <begin position="46"/>
        <end position="97"/>
    </location>
</feature>
<keyword evidence="4" id="KW-1185">Reference proteome</keyword>
<feature type="region of interest" description="Disordered" evidence="2">
    <location>
        <begin position="127"/>
        <end position="193"/>
    </location>
</feature>
<dbReference type="AlphaFoldDB" id="A0AAD6XN94"/>
<gene>
    <name evidence="3" type="ORF">B0H15DRAFT_952815</name>
</gene>
<name>A0AAD6XN94_9AGAR</name>
<comment type="caution">
    <text evidence="3">The sequence shown here is derived from an EMBL/GenBank/DDBJ whole genome shotgun (WGS) entry which is preliminary data.</text>
</comment>
<organism evidence="3 4">
    <name type="scientific">Mycena belliarum</name>
    <dbReference type="NCBI Taxonomy" id="1033014"/>
    <lineage>
        <taxon>Eukaryota</taxon>
        <taxon>Fungi</taxon>
        <taxon>Dikarya</taxon>
        <taxon>Basidiomycota</taxon>
        <taxon>Agaricomycotina</taxon>
        <taxon>Agaricomycetes</taxon>
        <taxon>Agaricomycetidae</taxon>
        <taxon>Agaricales</taxon>
        <taxon>Marasmiineae</taxon>
        <taxon>Mycenaceae</taxon>
        <taxon>Mycena</taxon>
    </lineage>
</organism>
<evidence type="ECO:0000313" key="4">
    <source>
        <dbReference type="Proteomes" id="UP001222325"/>
    </source>
</evidence>
<accession>A0AAD6XN94</accession>
<sequence>MFVKNRAYRPESSEVNAEDLLILEERSARRRAARKRHYDKNAVIIREKKRQQMAEKRAAIKAKRRRTDVTHMAEAAAKQERAQAAEAAAELERAEAAASRTLALMLELKELKTQRRLRLESLRQISRVPSPLPPSSEEDESDMDDVVPAAEATDLVTGSLPVHRPKRMRLETPPSGSPPPEESDGSNEKLPSFYDKLWASMKHR</sequence>
<reference evidence="3" key="1">
    <citation type="submission" date="2023-03" db="EMBL/GenBank/DDBJ databases">
        <title>Massive genome expansion in bonnet fungi (Mycena s.s.) driven by repeated elements and novel gene families across ecological guilds.</title>
        <authorList>
            <consortium name="Lawrence Berkeley National Laboratory"/>
            <person name="Harder C.B."/>
            <person name="Miyauchi S."/>
            <person name="Viragh M."/>
            <person name="Kuo A."/>
            <person name="Thoen E."/>
            <person name="Andreopoulos B."/>
            <person name="Lu D."/>
            <person name="Skrede I."/>
            <person name="Drula E."/>
            <person name="Henrissat B."/>
            <person name="Morin E."/>
            <person name="Kohler A."/>
            <person name="Barry K."/>
            <person name="LaButti K."/>
            <person name="Morin E."/>
            <person name="Salamov A."/>
            <person name="Lipzen A."/>
            <person name="Mereny Z."/>
            <person name="Hegedus B."/>
            <person name="Baldrian P."/>
            <person name="Stursova M."/>
            <person name="Weitz H."/>
            <person name="Taylor A."/>
            <person name="Grigoriev I.V."/>
            <person name="Nagy L.G."/>
            <person name="Martin F."/>
            <person name="Kauserud H."/>
        </authorList>
    </citation>
    <scope>NUCLEOTIDE SEQUENCE</scope>
    <source>
        <strain evidence="3">CBHHK173m</strain>
    </source>
</reference>